<dbReference type="EMBL" id="JACGLT010000008">
    <property type="protein sequence ID" value="MBA6153326.1"/>
    <property type="molecule type" value="Genomic_DNA"/>
</dbReference>
<protein>
    <recommendedName>
        <fullName evidence="3">Carboxypeptidase-like regulatory domain-containing protein</fullName>
    </recommendedName>
</protein>
<evidence type="ECO:0008006" key="3">
    <source>
        <dbReference type="Google" id="ProtNLM"/>
    </source>
</evidence>
<organism evidence="1 2">
    <name type="scientific">Gelidibacter maritimus</name>
    <dbReference type="NCBI Taxonomy" id="2761487"/>
    <lineage>
        <taxon>Bacteria</taxon>
        <taxon>Pseudomonadati</taxon>
        <taxon>Bacteroidota</taxon>
        <taxon>Flavobacteriia</taxon>
        <taxon>Flavobacteriales</taxon>
        <taxon>Flavobacteriaceae</taxon>
        <taxon>Gelidibacter</taxon>
    </lineage>
</organism>
<dbReference type="RefSeq" id="WP_182205624.1">
    <property type="nucleotide sequence ID" value="NZ_JACGLT010000008.1"/>
</dbReference>
<sequence length="256" mass="29279">MRNNLIFIILTWFFVITSHSQSMDVKGKINAPHEVDGIHIINKTASRFTISNSYGEFVIQAKLNDTILFSGISYQPKEVIVTKLIMASKEFTVYLEELVNALDEVVVGKVLTGDLLFDITNADLKRDLDFYDLGIPGYTGKLMTQTERRLREATSGGGLIPIFPIINAITGRTKRLKEYVKFEKLNTCLEKMKSDFSADLFNNYDLKDEKRAEFFYYCQDDPEFENLCKSKNDMATLQFLVAKLESFNAILQTQKD</sequence>
<proteinExistence type="predicted"/>
<evidence type="ECO:0000313" key="2">
    <source>
        <dbReference type="Proteomes" id="UP000541857"/>
    </source>
</evidence>
<keyword evidence="2" id="KW-1185">Reference proteome</keyword>
<comment type="caution">
    <text evidence="1">The sequence shown here is derived from an EMBL/GenBank/DDBJ whole genome shotgun (WGS) entry which is preliminary data.</text>
</comment>
<dbReference type="SUPFAM" id="SSF49464">
    <property type="entry name" value="Carboxypeptidase regulatory domain-like"/>
    <property type="match status" value="1"/>
</dbReference>
<name>A0A7W2R3Y3_9FLAO</name>
<dbReference type="Proteomes" id="UP000541857">
    <property type="component" value="Unassembled WGS sequence"/>
</dbReference>
<dbReference type="InterPro" id="IPR008969">
    <property type="entry name" value="CarboxyPept-like_regulatory"/>
</dbReference>
<dbReference type="AlphaFoldDB" id="A0A7W2R3Y3"/>
<gene>
    <name evidence="1" type="ORF">H3Z82_11360</name>
</gene>
<evidence type="ECO:0000313" key="1">
    <source>
        <dbReference type="EMBL" id="MBA6153326.1"/>
    </source>
</evidence>
<reference evidence="1 2" key="1">
    <citation type="submission" date="2020-07" db="EMBL/GenBank/DDBJ databases">
        <title>Bacterium isolated from marine sediment.</title>
        <authorList>
            <person name="Shang D."/>
        </authorList>
    </citation>
    <scope>NUCLEOTIDE SEQUENCE [LARGE SCALE GENOMIC DNA]</scope>
    <source>
        <strain evidence="1 2">F6074</strain>
    </source>
</reference>
<accession>A0A7W2R3Y3</accession>